<sequence>MTDSNIKLRIAGVVRESIVDGPGIRFVIFAQGCPHHCEGCHNESTHDFKGGYDCDLSRILAEVDKNPLLSGVTFSGGEPFSQAQGFYELGVEIKNRGLDILAYSGYTFEELTKLAEQDKYIEKLLDVIDSLVDGPFILEERDLTLEFRGSRNQRFLKMADYRK</sequence>
<evidence type="ECO:0000313" key="2">
    <source>
        <dbReference type="Proteomes" id="UP000594014"/>
    </source>
</evidence>
<name>A0ACD1A920_9FIRM</name>
<organism evidence="1 2">
    <name type="scientific">Anoxybacterium hadale</name>
    <dbReference type="NCBI Taxonomy" id="3408580"/>
    <lineage>
        <taxon>Bacteria</taxon>
        <taxon>Bacillati</taxon>
        <taxon>Bacillota</taxon>
        <taxon>Clostridia</taxon>
        <taxon>Peptostreptococcales</taxon>
        <taxon>Anaerovoracaceae</taxon>
        <taxon>Anoxybacterium</taxon>
    </lineage>
</organism>
<proteinExistence type="predicted"/>
<dbReference type="EMBL" id="CP042469">
    <property type="protein sequence ID" value="QOX62806.1"/>
    <property type="molecule type" value="Genomic_DNA"/>
</dbReference>
<keyword evidence="2" id="KW-1185">Reference proteome</keyword>
<dbReference type="Proteomes" id="UP000594014">
    <property type="component" value="Chromosome"/>
</dbReference>
<reference evidence="1" key="1">
    <citation type="submission" date="2019-08" db="EMBL/GenBank/DDBJ databases">
        <title>Genome sequence of Clostridiales bacterium MT110.</title>
        <authorList>
            <person name="Cao J."/>
        </authorList>
    </citation>
    <scope>NUCLEOTIDE SEQUENCE</scope>
    <source>
        <strain evidence="1">MT110</strain>
    </source>
</reference>
<evidence type="ECO:0000313" key="1">
    <source>
        <dbReference type="EMBL" id="QOX62806.1"/>
    </source>
</evidence>
<gene>
    <name evidence="1" type="primary">nrdG</name>
    <name evidence="1" type="ORF">FRZ06_05315</name>
</gene>
<accession>A0ACD1A920</accession>
<protein>
    <submittedName>
        <fullName evidence="1">Anaerobic ribonucleoside-triphosphate reductase activating protein</fullName>
    </submittedName>
</protein>